<evidence type="ECO:0000313" key="3">
    <source>
        <dbReference type="Proteomes" id="UP000293300"/>
    </source>
</evidence>
<keyword evidence="3" id="KW-1185">Reference proteome</keyword>
<evidence type="ECO:0000313" key="2">
    <source>
        <dbReference type="EMBL" id="TBX68740.1"/>
    </source>
</evidence>
<dbReference type="EMBL" id="SJPE01000008">
    <property type="protein sequence ID" value="TBX68740.1"/>
    <property type="molecule type" value="Genomic_DNA"/>
</dbReference>
<feature type="domain" description="Spore protein YkvP/CgeB glycosyl transferase-like" evidence="1">
    <location>
        <begin position="253"/>
        <end position="372"/>
    </location>
</feature>
<dbReference type="Proteomes" id="UP000293300">
    <property type="component" value="Unassembled WGS sequence"/>
</dbReference>
<organism evidence="2 3">
    <name type="scientific">Flavobacterium silvisoli</name>
    <dbReference type="NCBI Taxonomy" id="2529433"/>
    <lineage>
        <taxon>Bacteria</taxon>
        <taxon>Pseudomonadati</taxon>
        <taxon>Bacteroidota</taxon>
        <taxon>Flavobacteriia</taxon>
        <taxon>Flavobacteriales</taxon>
        <taxon>Flavobacteriaceae</taxon>
        <taxon>Flavobacterium</taxon>
    </lineage>
</organism>
<reference evidence="2 3" key="1">
    <citation type="submission" date="2019-02" db="EMBL/GenBank/DDBJ databases">
        <title>Flavobacterium sp. RD-2-33 isolated from forest soil.</title>
        <authorList>
            <person name="Chaudhary D.K."/>
        </authorList>
    </citation>
    <scope>NUCLEOTIDE SEQUENCE [LARGE SCALE GENOMIC DNA]</scope>
    <source>
        <strain evidence="2 3">RD-2-33</strain>
    </source>
</reference>
<evidence type="ECO:0000259" key="1">
    <source>
        <dbReference type="Pfam" id="PF13524"/>
    </source>
</evidence>
<gene>
    <name evidence="2" type="ORF">EZL74_08075</name>
</gene>
<dbReference type="RefSeq" id="WP_131476098.1">
    <property type="nucleotide sequence ID" value="NZ_SJPE01000008.1"/>
</dbReference>
<proteinExistence type="predicted"/>
<dbReference type="OrthoDB" id="6638088at2"/>
<comment type="caution">
    <text evidence="2">The sequence shown here is derived from an EMBL/GenBank/DDBJ whole genome shotgun (WGS) entry which is preliminary data.</text>
</comment>
<dbReference type="AlphaFoldDB" id="A0A4Q9YY13"/>
<dbReference type="GO" id="GO:0016740">
    <property type="term" value="F:transferase activity"/>
    <property type="evidence" value="ECO:0007669"/>
    <property type="project" value="UniProtKB-KW"/>
</dbReference>
<dbReference type="InterPro" id="IPR055259">
    <property type="entry name" value="YkvP/CgeB_Glyco_trans-like"/>
</dbReference>
<dbReference type="SUPFAM" id="SSF53756">
    <property type="entry name" value="UDP-Glycosyltransferase/glycogen phosphorylase"/>
    <property type="match status" value="1"/>
</dbReference>
<dbReference type="Gene3D" id="3.40.50.2000">
    <property type="entry name" value="Glycogen Phosphorylase B"/>
    <property type="match status" value="1"/>
</dbReference>
<accession>A0A4Q9YY13</accession>
<dbReference type="Pfam" id="PF13524">
    <property type="entry name" value="Glyco_trans_1_2"/>
    <property type="match status" value="1"/>
</dbReference>
<keyword evidence="2" id="KW-0808">Transferase</keyword>
<name>A0A4Q9YY13_9FLAO</name>
<protein>
    <submittedName>
        <fullName evidence="2">Glycosyltransferase family 1 protein</fullName>
    </submittedName>
</protein>
<sequence>MRFLLVGEYSRLHNSLKEGLEKLGHEVIILGFKDGFKNFPVDFPLVRKWNSGILKKIRLAVLRLTGFDISSYLTYRQFLKNKSQFEQFDAVQLINENSFFCNYYFEKKIVNHIFKNNKKVFLLSCSDDYLNVQYNFENPQSKSGIQPYLEGKIKDKDNLSVLKFRTDSFRKLHQYIYSNCSGIIASDFDYDAPLKGNPKYLGVVPNPINTDLLKEEKLEIKDKIIIFLGVNRENCLKKGVDFFEKALQEIQKKYPEKTEVIITENVPYNEYIHCYTKAHILLDQCYAKDQGYNALEAMAKGKVVFTGAEQEFVGYYNIKEPVAINAKPDVAYLVEKLSFLIENPEEIKAMSKRARAFIEKEHNYIKVAEKYLAIWKNN</sequence>